<name>A0A178ZLF0_9EURO</name>
<dbReference type="GeneID" id="30009652"/>
<dbReference type="Proteomes" id="UP000078343">
    <property type="component" value="Unassembled WGS sequence"/>
</dbReference>
<feature type="region of interest" description="Disordered" evidence="1">
    <location>
        <begin position="91"/>
        <end position="110"/>
    </location>
</feature>
<proteinExistence type="predicted"/>
<dbReference type="CDD" id="cd18186">
    <property type="entry name" value="BTB_POZ_ZBTB_KLHL-like"/>
    <property type="match status" value="1"/>
</dbReference>
<dbReference type="AlphaFoldDB" id="A0A178ZLF0"/>
<evidence type="ECO:0000259" key="2">
    <source>
        <dbReference type="PROSITE" id="PS50097"/>
    </source>
</evidence>
<evidence type="ECO:0000313" key="3">
    <source>
        <dbReference type="EMBL" id="OAP60482.1"/>
    </source>
</evidence>
<dbReference type="Gene3D" id="3.30.710.10">
    <property type="entry name" value="Potassium Channel Kv1.1, Chain A"/>
    <property type="match status" value="1"/>
</dbReference>
<dbReference type="EMBL" id="LVYI01000004">
    <property type="protein sequence ID" value="OAP60482.1"/>
    <property type="molecule type" value="Genomic_DNA"/>
</dbReference>
<feature type="domain" description="BTB" evidence="2">
    <location>
        <begin position="17"/>
        <end position="84"/>
    </location>
</feature>
<dbReference type="OrthoDB" id="6359816at2759"/>
<dbReference type="PANTHER" id="PTHR47843:SF5">
    <property type="entry name" value="BTB_POZ DOMAIN PROTEIN"/>
    <property type="match status" value="1"/>
</dbReference>
<protein>
    <recommendedName>
        <fullName evidence="2">BTB domain-containing protein</fullName>
    </recommendedName>
</protein>
<accession>A0A178ZLF0</accession>
<reference evidence="3 4" key="1">
    <citation type="submission" date="2016-04" db="EMBL/GenBank/DDBJ databases">
        <title>Draft genome of Fonsecaea erecta CBS 125763.</title>
        <authorList>
            <person name="Weiss V.A."/>
            <person name="Vicente V.A."/>
            <person name="Raittz R.T."/>
            <person name="Moreno L.F."/>
            <person name="De Souza E.M."/>
            <person name="Pedrosa F.O."/>
            <person name="Steffens M.B."/>
            <person name="Faoro H."/>
            <person name="Tadra-Sfeir M.Z."/>
            <person name="Najafzadeh M.J."/>
            <person name="Felipe M.S."/>
            <person name="Teixeira M."/>
            <person name="Sun J."/>
            <person name="Xi L."/>
            <person name="Gomes R."/>
            <person name="De Azevedo C.M."/>
            <person name="Salgado C.G."/>
            <person name="Da Silva M.B."/>
            <person name="Nascimento M.F."/>
            <person name="Queiroz-Telles F."/>
            <person name="Attili D.S."/>
            <person name="Gorbushina A."/>
        </authorList>
    </citation>
    <scope>NUCLEOTIDE SEQUENCE [LARGE SCALE GENOMIC DNA]</scope>
    <source>
        <strain evidence="3 4">CBS 125763</strain>
    </source>
</reference>
<sequence>MSFAERQKHLLQTGEFSDFILTVDGRDFKIHRSIVCPQSTVLHRLCAGNFKEALEGRGALPEASADIFEKVLEFLYTGEYDHSTNEAEIAAGDDTHSVSNQTAPESVEDEEASLRQQSKQLMEHTEVYLLAKYLDISELMRHATSRFTGVVKKNFRADAFVGPFSRVFNHGDDGGSGLRAQILELCLENSEHLLPDAKLTILLLQHEPIAWKMLLRQAHEHACRVEELTRTQLGLEETLQTSQYTVQLLRQSVEEMTTDRDRMLTLLKKYDRCRNCEKDFGSYVDKHERGIMRCKSCKCKHLP</sequence>
<dbReference type="RefSeq" id="XP_018693849.1">
    <property type="nucleotide sequence ID" value="XM_018836996.1"/>
</dbReference>
<dbReference type="InterPro" id="IPR000210">
    <property type="entry name" value="BTB/POZ_dom"/>
</dbReference>
<comment type="caution">
    <text evidence="3">The sequence shown here is derived from an EMBL/GenBank/DDBJ whole genome shotgun (WGS) entry which is preliminary data.</text>
</comment>
<evidence type="ECO:0000256" key="1">
    <source>
        <dbReference type="SAM" id="MobiDB-lite"/>
    </source>
</evidence>
<dbReference type="Pfam" id="PF00651">
    <property type="entry name" value="BTB"/>
    <property type="match status" value="1"/>
</dbReference>
<dbReference type="InterPro" id="IPR011333">
    <property type="entry name" value="SKP1/BTB/POZ_sf"/>
</dbReference>
<dbReference type="PANTHER" id="PTHR47843">
    <property type="entry name" value="BTB DOMAIN-CONTAINING PROTEIN-RELATED"/>
    <property type="match status" value="1"/>
</dbReference>
<dbReference type="PROSITE" id="PS50097">
    <property type="entry name" value="BTB"/>
    <property type="match status" value="1"/>
</dbReference>
<dbReference type="STRING" id="1367422.A0A178ZLF0"/>
<evidence type="ECO:0000313" key="4">
    <source>
        <dbReference type="Proteomes" id="UP000078343"/>
    </source>
</evidence>
<gene>
    <name evidence="3" type="ORF">AYL99_05484</name>
</gene>
<dbReference type="SUPFAM" id="SSF54695">
    <property type="entry name" value="POZ domain"/>
    <property type="match status" value="1"/>
</dbReference>
<organism evidence="3 4">
    <name type="scientific">Fonsecaea erecta</name>
    <dbReference type="NCBI Taxonomy" id="1367422"/>
    <lineage>
        <taxon>Eukaryota</taxon>
        <taxon>Fungi</taxon>
        <taxon>Dikarya</taxon>
        <taxon>Ascomycota</taxon>
        <taxon>Pezizomycotina</taxon>
        <taxon>Eurotiomycetes</taxon>
        <taxon>Chaetothyriomycetidae</taxon>
        <taxon>Chaetothyriales</taxon>
        <taxon>Herpotrichiellaceae</taxon>
        <taxon>Fonsecaea</taxon>
    </lineage>
</organism>
<keyword evidence="4" id="KW-1185">Reference proteome</keyword>